<proteinExistence type="predicted"/>
<feature type="region of interest" description="Disordered" evidence="1">
    <location>
        <begin position="103"/>
        <end position="134"/>
    </location>
</feature>
<dbReference type="EMBL" id="KV407454">
    <property type="protein sequence ID" value="KZF26281.1"/>
    <property type="molecule type" value="Genomic_DNA"/>
</dbReference>
<organism evidence="3 4">
    <name type="scientific">Xylona heveae (strain CBS 132557 / TC161)</name>
    <dbReference type="NCBI Taxonomy" id="1328760"/>
    <lineage>
        <taxon>Eukaryota</taxon>
        <taxon>Fungi</taxon>
        <taxon>Dikarya</taxon>
        <taxon>Ascomycota</taxon>
        <taxon>Pezizomycotina</taxon>
        <taxon>Xylonomycetes</taxon>
        <taxon>Xylonales</taxon>
        <taxon>Xylonaceae</taxon>
        <taxon>Xylona</taxon>
    </lineage>
</organism>
<sequence length="134" mass="14979">MRKTNHAAAKRDGRRKQSTCVSRRVSVPKDTALEGECTQGIYIPFVSIPGSTADFCKSFRDVRAVGGVWDFVCFLFLLRSLLFGIVKVKLYCSQKPCYRSSGGIEKEDPGDRHRLAQGHGKHSHDKSTEICCLQ</sequence>
<evidence type="ECO:0000256" key="2">
    <source>
        <dbReference type="SAM" id="Phobius"/>
    </source>
</evidence>
<feature type="compositionally biased region" description="Basic residues" evidence="1">
    <location>
        <begin position="115"/>
        <end position="124"/>
    </location>
</feature>
<evidence type="ECO:0000313" key="4">
    <source>
        <dbReference type="Proteomes" id="UP000076632"/>
    </source>
</evidence>
<dbReference type="Proteomes" id="UP000076632">
    <property type="component" value="Unassembled WGS sequence"/>
</dbReference>
<feature type="compositionally biased region" description="Basic and acidic residues" evidence="1">
    <location>
        <begin position="104"/>
        <end position="114"/>
    </location>
</feature>
<dbReference type="GeneID" id="28902086"/>
<keyword evidence="2" id="KW-0472">Membrane</keyword>
<keyword evidence="2" id="KW-0812">Transmembrane</keyword>
<dbReference type="RefSeq" id="XP_018191836.1">
    <property type="nucleotide sequence ID" value="XM_018336949.1"/>
</dbReference>
<reference evidence="3 4" key="1">
    <citation type="journal article" date="2016" name="Fungal Biol.">
        <title>The genome of Xylona heveae provides a window into fungal endophytism.</title>
        <authorList>
            <person name="Gazis R."/>
            <person name="Kuo A."/>
            <person name="Riley R."/>
            <person name="LaButti K."/>
            <person name="Lipzen A."/>
            <person name="Lin J."/>
            <person name="Amirebrahimi M."/>
            <person name="Hesse C.N."/>
            <person name="Spatafora J.W."/>
            <person name="Henrissat B."/>
            <person name="Hainaut M."/>
            <person name="Grigoriev I.V."/>
            <person name="Hibbett D.S."/>
        </authorList>
    </citation>
    <scope>NUCLEOTIDE SEQUENCE [LARGE SCALE GENOMIC DNA]</scope>
    <source>
        <strain evidence="3 4">TC161</strain>
    </source>
</reference>
<name>A0A165JIG1_XYLHT</name>
<feature type="transmembrane region" description="Helical" evidence="2">
    <location>
        <begin position="67"/>
        <end position="86"/>
    </location>
</feature>
<evidence type="ECO:0000313" key="3">
    <source>
        <dbReference type="EMBL" id="KZF26281.1"/>
    </source>
</evidence>
<protein>
    <submittedName>
        <fullName evidence="3">Uncharacterized protein</fullName>
    </submittedName>
</protein>
<gene>
    <name evidence="3" type="ORF">L228DRAFT_9042</name>
</gene>
<keyword evidence="2" id="KW-1133">Transmembrane helix</keyword>
<evidence type="ECO:0000256" key="1">
    <source>
        <dbReference type="SAM" id="MobiDB-lite"/>
    </source>
</evidence>
<feature type="region of interest" description="Disordered" evidence="1">
    <location>
        <begin position="1"/>
        <end position="20"/>
    </location>
</feature>
<keyword evidence="4" id="KW-1185">Reference proteome</keyword>
<accession>A0A165JIG1</accession>
<dbReference type="InParanoid" id="A0A165JIG1"/>
<dbReference type="AlphaFoldDB" id="A0A165JIG1"/>